<proteinExistence type="predicted"/>
<reference evidence="2 3" key="1">
    <citation type="submission" date="2017-03" db="EMBL/GenBank/DDBJ databases">
        <title>Draft genime sequence of the acidophilic sulfur-oxidizing bacterium Acidithiobacillus sp. SH, isolated from seawater.</title>
        <authorList>
            <person name="Sharmin S."/>
            <person name="Tokuhisa M."/>
            <person name="Kanao T."/>
            <person name="Kamimura K."/>
        </authorList>
    </citation>
    <scope>NUCLEOTIDE SEQUENCE [LARGE SCALE GENOMIC DNA]</scope>
    <source>
        <strain evidence="2 3">SH</strain>
    </source>
</reference>
<evidence type="ECO:0000313" key="2">
    <source>
        <dbReference type="EMBL" id="PKY11749.1"/>
    </source>
</evidence>
<dbReference type="SUPFAM" id="SSF53335">
    <property type="entry name" value="S-adenosyl-L-methionine-dependent methyltransferases"/>
    <property type="match status" value="1"/>
</dbReference>
<dbReference type="Gene3D" id="3.40.50.150">
    <property type="entry name" value="Vaccinia Virus protein VP39"/>
    <property type="match status" value="1"/>
</dbReference>
<dbReference type="InParanoid" id="A0A2I1DPI3"/>
<gene>
    <name evidence="2" type="ORF">B1757_02865</name>
</gene>
<evidence type="ECO:0000313" key="3">
    <source>
        <dbReference type="Proteomes" id="UP000234329"/>
    </source>
</evidence>
<feature type="domain" description="DUF4942" evidence="1">
    <location>
        <begin position="275"/>
        <end position="473"/>
    </location>
</feature>
<evidence type="ECO:0000259" key="1">
    <source>
        <dbReference type="Pfam" id="PF13708"/>
    </source>
</evidence>
<comment type="caution">
    <text evidence="2">The sequence shown here is derived from an EMBL/GenBank/DDBJ whole genome shotgun (WGS) entry which is preliminary data.</text>
</comment>
<dbReference type="InterPro" id="IPR031339">
    <property type="entry name" value="DUF4942"/>
</dbReference>
<sequence>MDNLQYYPTPDTLIQKMWFTFKDRDFARILEPSAGDGRLLKFHGKFHDTDACEINMDLHPTLKDKGIQVVSLDFMDLQEGSMYSHIIMNPPFKDGAEHLLHAWDILYSGEIVCLLNAETLKNPFSQKRSLLNSLIEKHGSVEFLTDAFMTEDTERKTEVEVALVHLTKVPEQRHDFLDTIIDGLDRNEREDVDYDPLQELSIPTNVIQNAVKAFDCAWAAQKEAIIMEARVSHYRRMLGKSLREMQRETSHPDDINPAPKSKRGIHGALNTAYEDLKDRGWSYVIRSTEVNKMTSTKVQQDLESRFESVKKMDFTVGNIYGFLQGLAMSKGDIQLDMACEIFDQITKYHSDNTVYYMGWKSNDKHRMAGMRIRANRFILPGFSMDSWQRSLGYYARKILEDIDKVFAMLDGKDCPRYGLIDAFEGQLSDLRGGQRVKTDYFDIRFYPGIGTIHFFPNNEKIMDRLNVMVGLRRQWIPENATPEQENPFWKQYREAEKFNKGLRLTRQESWALSNRETAYRDDSYEETMASFHNNLVSSMEKLGYQSNFALVDCSSGSACHTATMSLPKPVDLAS</sequence>
<dbReference type="InterPro" id="IPR002052">
    <property type="entry name" value="DNA_methylase_N6_adenine_CS"/>
</dbReference>
<dbReference type="GO" id="GO:0008168">
    <property type="term" value="F:methyltransferase activity"/>
    <property type="evidence" value="ECO:0007669"/>
    <property type="project" value="InterPro"/>
</dbReference>
<name>A0A2I1DPI3_9PROT</name>
<dbReference type="PROSITE" id="PS00092">
    <property type="entry name" value="N6_MTASE"/>
    <property type="match status" value="1"/>
</dbReference>
<dbReference type="Pfam" id="PF13708">
    <property type="entry name" value="DUF4942"/>
    <property type="match status" value="1"/>
</dbReference>
<dbReference type="AlphaFoldDB" id="A0A2I1DPI3"/>
<accession>A0A2I1DPI3</accession>
<dbReference type="InterPro" id="IPR029063">
    <property type="entry name" value="SAM-dependent_MTases_sf"/>
</dbReference>
<dbReference type="GO" id="GO:0032259">
    <property type="term" value="P:methylation"/>
    <property type="evidence" value="ECO:0007669"/>
    <property type="project" value="InterPro"/>
</dbReference>
<dbReference type="OrthoDB" id="6128088at2"/>
<dbReference type="Proteomes" id="UP000234329">
    <property type="component" value="Unassembled WGS sequence"/>
</dbReference>
<organism evidence="2 3">
    <name type="scientific">Acidithiobacillus marinus</name>
    <dbReference type="NCBI Taxonomy" id="187490"/>
    <lineage>
        <taxon>Bacteria</taxon>
        <taxon>Pseudomonadati</taxon>
        <taxon>Pseudomonadota</taxon>
        <taxon>Acidithiobacillia</taxon>
        <taxon>Acidithiobacillales</taxon>
        <taxon>Acidithiobacillaceae</taxon>
        <taxon>Acidithiobacillus</taxon>
    </lineage>
</organism>
<keyword evidence="3" id="KW-1185">Reference proteome</keyword>
<dbReference type="RefSeq" id="WP_101536890.1">
    <property type="nucleotide sequence ID" value="NZ_MXAV01000007.1"/>
</dbReference>
<dbReference type="GO" id="GO:0003676">
    <property type="term" value="F:nucleic acid binding"/>
    <property type="evidence" value="ECO:0007669"/>
    <property type="project" value="InterPro"/>
</dbReference>
<dbReference type="EMBL" id="MXAV01000007">
    <property type="protein sequence ID" value="PKY11749.1"/>
    <property type="molecule type" value="Genomic_DNA"/>
</dbReference>
<protein>
    <recommendedName>
        <fullName evidence="1">DUF4942 domain-containing protein</fullName>
    </recommendedName>
</protein>